<name>A0A560WG58_9MICO</name>
<evidence type="ECO:0000313" key="3">
    <source>
        <dbReference type="Proteomes" id="UP000315628"/>
    </source>
</evidence>
<proteinExistence type="predicted"/>
<accession>A0A560WG58</accession>
<dbReference type="EMBL" id="VIUW01000001">
    <property type="protein sequence ID" value="TWD16672.1"/>
    <property type="molecule type" value="Genomic_DNA"/>
</dbReference>
<evidence type="ECO:0000313" key="2">
    <source>
        <dbReference type="EMBL" id="TWD16672.1"/>
    </source>
</evidence>
<dbReference type="RefSeq" id="WP_144854830.1">
    <property type="nucleotide sequence ID" value="NZ_BAAAYT010000001.1"/>
</dbReference>
<keyword evidence="1" id="KW-0812">Transmembrane</keyword>
<organism evidence="2 3">
    <name type="scientific">Marihabitans asiaticum</name>
    <dbReference type="NCBI Taxonomy" id="415218"/>
    <lineage>
        <taxon>Bacteria</taxon>
        <taxon>Bacillati</taxon>
        <taxon>Actinomycetota</taxon>
        <taxon>Actinomycetes</taxon>
        <taxon>Micrococcales</taxon>
        <taxon>Intrasporangiaceae</taxon>
        <taxon>Marihabitans</taxon>
    </lineage>
</organism>
<feature type="transmembrane region" description="Helical" evidence="1">
    <location>
        <begin position="100"/>
        <end position="121"/>
    </location>
</feature>
<keyword evidence="3" id="KW-1185">Reference proteome</keyword>
<gene>
    <name evidence="2" type="ORF">FB557_0204</name>
</gene>
<dbReference type="Proteomes" id="UP000315628">
    <property type="component" value="Unassembled WGS sequence"/>
</dbReference>
<reference evidence="2 3" key="1">
    <citation type="submission" date="2019-06" db="EMBL/GenBank/DDBJ databases">
        <title>Sequencing the genomes of 1000 actinobacteria strains.</title>
        <authorList>
            <person name="Klenk H.-P."/>
        </authorList>
    </citation>
    <scope>NUCLEOTIDE SEQUENCE [LARGE SCALE GENOMIC DNA]</scope>
    <source>
        <strain evidence="2 3">DSM 18935</strain>
    </source>
</reference>
<dbReference type="AlphaFoldDB" id="A0A560WG58"/>
<keyword evidence="1" id="KW-1133">Transmembrane helix</keyword>
<feature type="transmembrane region" description="Helical" evidence="1">
    <location>
        <begin position="141"/>
        <end position="161"/>
    </location>
</feature>
<dbReference type="InterPro" id="IPR021354">
    <property type="entry name" value="DUF2975"/>
</dbReference>
<feature type="transmembrane region" description="Helical" evidence="1">
    <location>
        <begin position="20"/>
        <end position="37"/>
    </location>
</feature>
<sequence length="214" mass="23060">MKRNWWERLLTFDRLDYAGVYLALAGVGGGVTFAQLGDPLLAWADGDPLRTSLTIEALSDESTGGPWEGLRPKPGVDLGWDGMTQATFADPTTQVWLAHLAPRVLVVAATLIVILGLWRVLKSIRDGRAFTNANLRRIRGVAATLVVAPLLLVVPIVVRAAVLTDAAVETRGTIFTVTLPWQYLAVTLVGLLLAALAQAFEHGVELEDDVEGLV</sequence>
<evidence type="ECO:0000256" key="1">
    <source>
        <dbReference type="SAM" id="Phobius"/>
    </source>
</evidence>
<feature type="transmembrane region" description="Helical" evidence="1">
    <location>
        <begin position="181"/>
        <end position="200"/>
    </location>
</feature>
<protein>
    <submittedName>
        <fullName evidence="2">DUF2975 family protein</fullName>
    </submittedName>
</protein>
<keyword evidence="1" id="KW-0472">Membrane</keyword>
<dbReference type="Pfam" id="PF11188">
    <property type="entry name" value="DUF2975"/>
    <property type="match status" value="1"/>
</dbReference>
<comment type="caution">
    <text evidence="2">The sequence shown here is derived from an EMBL/GenBank/DDBJ whole genome shotgun (WGS) entry which is preliminary data.</text>
</comment>